<dbReference type="UniPathway" id="UPA00865">
    <property type="reaction ID" value="UER00834"/>
</dbReference>
<keyword evidence="8 10" id="KW-0460">Magnesium</keyword>
<sequence length="240" mass="26049">MLKLESAKPPAAPAPLICRGILFDLDGTLVHTGPDLAGAMNHVLTKRGVDTLALEQVEHLVGSGARSLLARGFWGIEAEPPEYDADFEEAVEDFLLYYAEHIADTSHPYAGVMESLERFREQGMAMGVVTNKPAFLAKKLLQALGMDDYFRIVVGGDSLPTRKPQPEMLLHATVHMACAVDEVVMVGDSGNDIDAARNAGCPVVAVSYGYNRNQPIAELEPDRVVDQFTELNKLLVMEAG</sequence>
<evidence type="ECO:0000256" key="5">
    <source>
        <dbReference type="ARBA" id="ARBA00013078"/>
    </source>
</evidence>
<feature type="binding site" evidence="10">
    <location>
        <position position="26"/>
    </location>
    <ligand>
        <name>Mg(2+)</name>
        <dbReference type="ChEBI" id="CHEBI:18420"/>
    </ligand>
</feature>
<evidence type="ECO:0000313" key="11">
    <source>
        <dbReference type="EMBL" id="CRH07009.1"/>
    </source>
</evidence>
<dbReference type="EC" id="3.1.3.18" evidence="5 10"/>
<gene>
    <name evidence="11" type="ORF">MAGMO_2862</name>
</gene>
<evidence type="ECO:0000256" key="2">
    <source>
        <dbReference type="ARBA" id="ARBA00001946"/>
    </source>
</evidence>
<keyword evidence="9 10" id="KW-0119">Carbohydrate metabolism</keyword>
<dbReference type="InterPro" id="IPR041492">
    <property type="entry name" value="HAD_2"/>
</dbReference>
<evidence type="ECO:0000256" key="7">
    <source>
        <dbReference type="ARBA" id="ARBA00022801"/>
    </source>
</evidence>
<dbReference type="NCBIfam" id="TIGR01662">
    <property type="entry name" value="HAD-SF-IIIA"/>
    <property type="match status" value="1"/>
</dbReference>
<dbReference type="GO" id="GO:0008967">
    <property type="term" value="F:phosphoglycolate phosphatase activity"/>
    <property type="evidence" value="ECO:0007669"/>
    <property type="project" value="UniProtKB-UniRule"/>
</dbReference>
<dbReference type="SFLD" id="SFLDS00003">
    <property type="entry name" value="Haloacid_Dehalogenase"/>
    <property type="match status" value="1"/>
</dbReference>
<evidence type="ECO:0000256" key="1">
    <source>
        <dbReference type="ARBA" id="ARBA00000830"/>
    </source>
</evidence>
<name>A0A1S7LLI0_MAGMO</name>
<dbReference type="GO" id="GO:0046295">
    <property type="term" value="P:glycolate biosynthetic process"/>
    <property type="evidence" value="ECO:0007669"/>
    <property type="project" value="UniProtKB-UniRule"/>
</dbReference>
<comment type="catalytic activity">
    <reaction evidence="1 10">
        <text>2-phosphoglycolate + H2O = glycolate + phosphate</text>
        <dbReference type="Rhea" id="RHEA:14369"/>
        <dbReference type="ChEBI" id="CHEBI:15377"/>
        <dbReference type="ChEBI" id="CHEBI:29805"/>
        <dbReference type="ChEBI" id="CHEBI:43474"/>
        <dbReference type="ChEBI" id="CHEBI:58033"/>
        <dbReference type="EC" id="3.1.3.18"/>
    </reaction>
</comment>
<evidence type="ECO:0000256" key="9">
    <source>
        <dbReference type="ARBA" id="ARBA00023277"/>
    </source>
</evidence>
<protein>
    <recommendedName>
        <fullName evidence="5 10">Phosphoglycolate phosphatase</fullName>
        <shortName evidence="10">PGP</shortName>
        <shortName evidence="10">PGPase</shortName>
        <ecNumber evidence="5 10">3.1.3.18</ecNumber>
    </recommendedName>
</protein>
<dbReference type="Pfam" id="PF13419">
    <property type="entry name" value="HAD_2"/>
    <property type="match status" value="1"/>
</dbReference>
<dbReference type="InterPro" id="IPR036412">
    <property type="entry name" value="HAD-like_sf"/>
</dbReference>
<dbReference type="NCBIfam" id="NF009695">
    <property type="entry name" value="PRK13222.1-2"/>
    <property type="match status" value="1"/>
</dbReference>
<dbReference type="NCBIfam" id="TIGR01509">
    <property type="entry name" value="HAD-SF-IA-v3"/>
    <property type="match status" value="1"/>
</dbReference>
<evidence type="ECO:0000256" key="6">
    <source>
        <dbReference type="ARBA" id="ARBA00022723"/>
    </source>
</evidence>
<dbReference type="Gene3D" id="1.10.150.240">
    <property type="entry name" value="Putative phosphatase, domain 2"/>
    <property type="match status" value="1"/>
</dbReference>
<organism evidence="11">
    <name type="scientific">Magnetococcus massalia (strain MO-1)</name>
    <dbReference type="NCBI Taxonomy" id="451514"/>
    <lineage>
        <taxon>Bacteria</taxon>
        <taxon>Pseudomonadati</taxon>
        <taxon>Pseudomonadota</taxon>
        <taxon>Magnetococcia</taxon>
        <taxon>Magnetococcales</taxon>
        <taxon>Magnetococcaceae</taxon>
        <taxon>Magnetococcus</taxon>
    </lineage>
</organism>
<keyword evidence="7 10" id="KW-0378">Hydrolase</keyword>
<dbReference type="PANTHER" id="PTHR43434">
    <property type="entry name" value="PHOSPHOGLYCOLATE PHOSPHATASE"/>
    <property type="match status" value="1"/>
</dbReference>
<dbReference type="NCBIfam" id="TIGR01449">
    <property type="entry name" value="PGP_bact"/>
    <property type="match status" value="1"/>
</dbReference>
<dbReference type="InterPro" id="IPR037512">
    <property type="entry name" value="PGPase_prok"/>
</dbReference>
<dbReference type="InterPro" id="IPR006439">
    <property type="entry name" value="HAD-SF_hydro_IA"/>
</dbReference>
<reference evidence="11" key="1">
    <citation type="submission" date="2015-04" db="EMBL/GenBank/DDBJ databases">
        <authorList>
            <person name="Syromyatnikov M.Y."/>
            <person name="Popov V.N."/>
        </authorList>
    </citation>
    <scope>NUCLEOTIDE SEQUENCE</scope>
    <source>
        <strain evidence="11">MO-1</strain>
    </source>
</reference>
<proteinExistence type="inferred from homology"/>
<evidence type="ECO:0000256" key="10">
    <source>
        <dbReference type="HAMAP-Rule" id="MF_00495"/>
    </source>
</evidence>
<dbReference type="Gene3D" id="3.40.50.1000">
    <property type="entry name" value="HAD superfamily/HAD-like"/>
    <property type="match status" value="1"/>
</dbReference>
<dbReference type="GO" id="GO:0006281">
    <property type="term" value="P:DNA repair"/>
    <property type="evidence" value="ECO:0007669"/>
    <property type="project" value="TreeGrafter"/>
</dbReference>
<dbReference type="HAMAP" id="MF_00495">
    <property type="entry name" value="GPH_hydrolase_bact"/>
    <property type="match status" value="1"/>
</dbReference>
<dbReference type="PRINTS" id="PR00413">
    <property type="entry name" value="HADHALOGNASE"/>
</dbReference>
<comment type="similarity">
    <text evidence="4 10">Belongs to the HAD-like hydrolase superfamily. CbbY/CbbZ/Gph/YieH family.</text>
</comment>
<dbReference type="AlphaFoldDB" id="A0A1S7LLI0"/>
<comment type="cofactor">
    <cofactor evidence="2 10">
        <name>Mg(2+)</name>
        <dbReference type="ChEBI" id="CHEBI:18420"/>
    </cofactor>
</comment>
<dbReference type="PANTHER" id="PTHR43434:SF1">
    <property type="entry name" value="PHOSPHOGLYCOLATE PHOSPHATASE"/>
    <property type="match status" value="1"/>
</dbReference>
<dbReference type="InterPro" id="IPR050155">
    <property type="entry name" value="HAD-like_hydrolase_sf"/>
</dbReference>
<dbReference type="EMBL" id="LO017727">
    <property type="protein sequence ID" value="CRH07009.1"/>
    <property type="molecule type" value="Genomic_DNA"/>
</dbReference>
<feature type="active site" description="Nucleophile" evidence="10">
    <location>
        <position position="24"/>
    </location>
</feature>
<dbReference type="InterPro" id="IPR023214">
    <property type="entry name" value="HAD_sf"/>
</dbReference>
<comment type="pathway">
    <text evidence="3 10">Organic acid metabolism; glycolate biosynthesis; glycolate from 2-phosphoglycolate: step 1/1.</text>
</comment>
<dbReference type="SFLD" id="SFLDG01135">
    <property type="entry name" value="C1.5.6:_HAD__Beta-PGM__Phospha"/>
    <property type="match status" value="1"/>
</dbReference>
<feature type="binding site" evidence="10">
    <location>
        <position position="188"/>
    </location>
    <ligand>
        <name>Mg(2+)</name>
        <dbReference type="ChEBI" id="CHEBI:18420"/>
    </ligand>
</feature>
<dbReference type="SFLD" id="SFLDG01129">
    <property type="entry name" value="C1.5:_HAD__Beta-PGM__Phosphata"/>
    <property type="match status" value="1"/>
</dbReference>
<dbReference type="InterPro" id="IPR023198">
    <property type="entry name" value="PGP-like_dom2"/>
</dbReference>
<keyword evidence="6 10" id="KW-0479">Metal-binding</keyword>
<dbReference type="GO" id="GO:0005829">
    <property type="term" value="C:cytosol"/>
    <property type="evidence" value="ECO:0007669"/>
    <property type="project" value="TreeGrafter"/>
</dbReference>
<comment type="function">
    <text evidence="10">Specifically catalyzes the dephosphorylation of 2-phosphoglycolate. Is involved in the dissimilation of the intracellular 2-phosphoglycolate formed during the DNA repair of 3'-phosphoglycolate ends, a major class of DNA lesions induced by oxidative stress.</text>
</comment>
<feature type="binding site" evidence="10">
    <location>
        <position position="24"/>
    </location>
    <ligand>
        <name>Mg(2+)</name>
        <dbReference type="ChEBI" id="CHEBI:18420"/>
    </ligand>
</feature>
<evidence type="ECO:0000256" key="4">
    <source>
        <dbReference type="ARBA" id="ARBA00006171"/>
    </source>
</evidence>
<dbReference type="InterPro" id="IPR006549">
    <property type="entry name" value="HAD-SF_hydro_IIIA"/>
</dbReference>
<dbReference type="FunFam" id="3.40.50.1000:FF:000022">
    <property type="entry name" value="Phosphoglycolate phosphatase"/>
    <property type="match status" value="1"/>
</dbReference>
<evidence type="ECO:0000256" key="8">
    <source>
        <dbReference type="ARBA" id="ARBA00022842"/>
    </source>
</evidence>
<dbReference type="SUPFAM" id="SSF56784">
    <property type="entry name" value="HAD-like"/>
    <property type="match status" value="1"/>
</dbReference>
<evidence type="ECO:0000256" key="3">
    <source>
        <dbReference type="ARBA" id="ARBA00004818"/>
    </source>
</evidence>
<dbReference type="GO" id="GO:0005975">
    <property type="term" value="P:carbohydrate metabolic process"/>
    <property type="evidence" value="ECO:0007669"/>
    <property type="project" value="InterPro"/>
</dbReference>
<accession>A0A1S7LLI0</accession>
<dbReference type="NCBIfam" id="TIGR01549">
    <property type="entry name" value="HAD-SF-IA-v1"/>
    <property type="match status" value="1"/>
</dbReference>
<dbReference type="GO" id="GO:0046872">
    <property type="term" value="F:metal ion binding"/>
    <property type="evidence" value="ECO:0007669"/>
    <property type="project" value="UniProtKB-KW"/>
</dbReference>